<dbReference type="PROSITE" id="PS50075">
    <property type="entry name" value="CARRIER"/>
    <property type="match status" value="1"/>
</dbReference>
<evidence type="ECO:0000259" key="3">
    <source>
        <dbReference type="PROSITE" id="PS50075"/>
    </source>
</evidence>
<sequence length="142" mass="15143">MVRLDALPLTSHGKLDRKALPQPAMLAAQDYVMPQGPVETAIAALWAEVLGIERVGRHDNFFELGGHSLLAVNLTARLRQAGLQADVRTLFGQPTVAALAATLGQGRQGAALDGHPWPSPHYARTPLGLLKSQSVAPELSRT</sequence>
<proteinExistence type="predicted"/>
<dbReference type="InterPro" id="IPR036736">
    <property type="entry name" value="ACP-like_sf"/>
</dbReference>
<protein>
    <submittedName>
        <fullName evidence="4">Phosphopantetheine-binding protein</fullName>
    </submittedName>
</protein>
<feature type="domain" description="Carrier" evidence="3">
    <location>
        <begin position="33"/>
        <end position="107"/>
    </location>
</feature>
<accession>A0ABU7GXM7</accession>
<reference evidence="4 5" key="1">
    <citation type="submission" date="2024-01" db="EMBL/GenBank/DDBJ databases">
        <title>Unpublished Manusciprt.</title>
        <authorList>
            <person name="Duman M."/>
            <person name="Valdes E.G."/>
            <person name="Ajmi N."/>
            <person name="Altun S."/>
            <person name="Saticioglu I.B."/>
        </authorList>
    </citation>
    <scope>NUCLEOTIDE SEQUENCE [LARGE SCALE GENOMIC DNA]</scope>
    <source>
        <strain evidence="4 5">139P</strain>
    </source>
</reference>
<dbReference type="SMART" id="SM00823">
    <property type="entry name" value="PKS_PP"/>
    <property type="match status" value="1"/>
</dbReference>
<dbReference type="InterPro" id="IPR029058">
    <property type="entry name" value="AB_hydrolase_fold"/>
</dbReference>
<evidence type="ECO:0000313" key="4">
    <source>
        <dbReference type="EMBL" id="MEE1883776.1"/>
    </source>
</evidence>
<dbReference type="Proteomes" id="UP001329505">
    <property type="component" value="Unassembled WGS sequence"/>
</dbReference>
<dbReference type="PANTHER" id="PTHR45527:SF1">
    <property type="entry name" value="FATTY ACID SYNTHASE"/>
    <property type="match status" value="1"/>
</dbReference>
<dbReference type="PANTHER" id="PTHR45527">
    <property type="entry name" value="NONRIBOSOMAL PEPTIDE SYNTHETASE"/>
    <property type="match status" value="1"/>
</dbReference>
<evidence type="ECO:0000256" key="1">
    <source>
        <dbReference type="ARBA" id="ARBA00022450"/>
    </source>
</evidence>
<dbReference type="EMBL" id="JAZDQQ010000073">
    <property type="protein sequence ID" value="MEE1883776.1"/>
    <property type="molecule type" value="Genomic_DNA"/>
</dbReference>
<organism evidence="4 5">
    <name type="scientific">Pseudomonas soli</name>
    <dbReference type="NCBI Taxonomy" id="1306993"/>
    <lineage>
        <taxon>Bacteria</taxon>
        <taxon>Pseudomonadati</taxon>
        <taxon>Pseudomonadota</taxon>
        <taxon>Gammaproteobacteria</taxon>
        <taxon>Pseudomonadales</taxon>
        <taxon>Pseudomonadaceae</taxon>
        <taxon>Pseudomonas</taxon>
    </lineage>
</organism>
<dbReference type="Gene3D" id="3.40.50.1820">
    <property type="entry name" value="alpha/beta hydrolase"/>
    <property type="match status" value="1"/>
</dbReference>
<dbReference type="SUPFAM" id="SSF47336">
    <property type="entry name" value="ACP-like"/>
    <property type="match status" value="1"/>
</dbReference>
<evidence type="ECO:0000256" key="2">
    <source>
        <dbReference type="ARBA" id="ARBA00022553"/>
    </source>
</evidence>
<dbReference type="InterPro" id="IPR045851">
    <property type="entry name" value="AMP-bd_C_sf"/>
</dbReference>
<dbReference type="Gene3D" id="3.30.300.30">
    <property type="match status" value="1"/>
</dbReference>
<dbReference type="PROSITE" id="PS00012">
    <property type="entry name" value="PHOSPHOPANTETHEINE"/>
    <property type="match status" value="1"/>
</dbReference>
<dbReference type="InterPro" id="IPR006162">
    <property type="entry name" value="Ppantetheine_attach_site"/>
</dbReference>
<evidence type="ECO:0000313" key="5">
    <source>
        <dbReference type="Proteomes" id="UP001329505"/>
    </source>
</evidence>
<keyword evidence="2" id="KW-0597">Phosphoprotein</keyword>
<dbReference type="InterPro" id="IPR020806">
    <property type="entry name" value="PKS_PP-bd"/>
</dbReference>
<keyword evidence="1" id="KW-0596">Phosphopantetheine</keyword>
<keyword evidence="5" id="KW-1185">Reference proteome</keyword>
<dbReference type="Pfam" id="PF00550">
    <property type="entry name" value="PP-binding"/>
    <property type="match status" value="1"/>
</dbReference>
<dbReference type="InterPro" id="IPR009081">
    <property type="entry name" value="PP-bd_ACP"/>
</dbReference>
<comment type="caution">
    <text evidence="4">The sequence shown here is derived from an EMBL/GenBank/DDBJ whole genome shotgun (WGS) entry which is preliminary data.</text>
</comment>
<gene>
    <name evidence="4" type="ORF">V0R55_26870</name>
</gene>
<name>A0ABU7GXM7_9PSED</name>